<dbReference type="SUPFAM" id="SSF48264">
    <property type="entry name" value="Cytochrome P450"/>
    <property type="match status" value="1"/>
</dbReference>
<reference evidence="9" key="1">
    <citation type="submission" date="2024-04" db="EMBL/GenBank/DDBJ databases">
        <authorList>
            <person name="Shaw F."/>
            <person name="Minotto A."/>
        </authorList>
    </citation>
    <scope>NUCLEOTIDE SEQUENCE [LARGE SCALE GENOMIC DNA]</scope>
</reference>
<organism evidence="8 9">
    <name type="scientific">Somion occarium</name>
    <dbReference type="NCBI Taxonomy" id="3059160"/>
    <lineage>
        <taxon>Eukaryota</taxon>
        <taxon>Fungi</taxon>
        <taxon>Dikarya</taxon>
        <taxon>Basidiomycota</taxon>
        <taxon>Agaricomycotina</taxon>
        <taxon>Agaricomycetes</taxon>
        <taxon>Polyporales</taxon>
        <taxon>Cerrenaceae</taxon>
        <taxon>Somion</taxon>
    </lineage>
</organism>
<feature type="chain" id="PRO_5045945349" description="Cytochrome P450" evidence="7">
    <location>
        <begin position="24"/>
        <end position="519"/>
    </location>
</feature>
<keyword evidence="3" id="KW-0479">Metal-binding</keyword>
<dbReference type="InterPro" id="IPR036396">
    <property type="entry name" value="Cyt_P450_sf"/>
</dbReference>
<evidence type="ECO:0000256" key="3">
    <source>
        <dbReference type="ARBA" id="ARBA00022723"/>
    </source>
</evidence>
<name>A0ABP1D8D6_9APHY</name>
<dbReference type="PANTHER" id="PTHR46206">
    <property type="entry name" value="CYTOCHROME P450"/>
    <property type="match status" value="1"/>
</dbReference>
<dbReference type="Pfam" id="PF00067">
    <property type="entry name" value="p450"/>
    <property type="match status" value="1"/>
</dbReference>
<evidence type="ECO:0000313" key="8">
    <source>
        <dbReference type="EMBL" id="CAL1703342.1"/>
    </source>
</evidence>
<protein>
    <recommendedName>
        <fullName evidence="10">Cytochrome P450</fullName>
    </recommendedName>
</protein>
<dbReference type="InterPro" id="IPR001128">
    <property type="entry name" value="Cyt_P450"/>
</dbReference>
<dbReference type="PRINTS" id="PR00465">
    <property type="entry name" value="EP450IV"/>
</dbReference>
<evidence type="ECO:0000256" key="4">
    <source>
        <dbReference type="ARBA" id="ARBA00023002"/>
    </source>
</evidence>
<dbReference type="CDD" id="cd11041">
    <property type="entry name" value="CYP503A1-like"/>
    <property type="match status" value="1"/>
</dbReference>
<gene>
    <name evidence="8" type="ORF">GFSPODELE1_LOCUS4528</name>
</gene>
<keyword evidence="4" id="KW-0560">Oxidoreductase</keyword>
<feature type="signal peptide" evidence="7">
    <location>
        <begin position="1"/>
        <end position="23"/>
    </location>
</feature>
<sequence length="519" mass="58061">MSFATQFILSAVCLLVAVRLWLRKRTNIPRVGGPGPHGYIWTALRSVFDCNSVVEEGCRQFDGKPFVLPTLGGDMVVLGPDNVELLRKSDDSVFNAPERAQQLFQINLQFGDFASNPYHLETILRSDLTKALKSLTPDLLEEAQLAIPETLGMKGSESVTVPLFDTMVNLLGRVSNRAMIGLPGCRDQRFLKQQVKLATTVISLAQFLNWFPEFLKPVIYKIVSLFIGGTRAVVPLLTPHLQSRIDYAQQDNPQTITDILLKFTPEEDIVNPERLAVRVAHLNMASIHTSAIFTTHALFELALFTPAQMKEIRDEITAAIDEEGGVCNKNAVGKMYKLDSLLKEIGRWHPLFAVGMSRVTLSDAVIADGTVIPKGSVVAIAPKVVHYSPEIYDHPEDFDPFRFSKMRQSAGGNESKHAFTALSSDYLLFGTGRVLHPTRLCVLADIMMKETCMSWKILCRSEDQSYLGRDTSELRCFLSTRQGRETEGDAFQPLHHSQSFREVDLHSEEMLSVWGFCRL</sequence>
<evidence type="ECO:0000256" key="2">
    <source>
        <dbReference type="ARBA" id="ARBA00010617"/>
    </source>
</evidence>
<evidence type="ECO:0000256" key="5">
    <source>
        <dbReference type="ARBA" id="ARBA00023004"/>
    </source>
</evidence>
<comment type="similarity">
    <text evidence="2">Belongs to the cytochrome P450 family.</text>
</comment>
<keyword evidence="5" id="KW-0408">Iron</keyword>
<dbReference type="InterPro" id="IPR002403">
    <property type="entry name" value="Cyt_P450_E_grp-IV"/>
</dbReference>
<keyword evidence="6" id="KW-0503">Monooxygenase</keyword>
<dbReference type="Proteomes" id="UP001497453">
    <property type="component" value="Chromosome 3"/>
</dbReference>
<keyword evidence="9" id="KW-1185">Reference proteome</keyword>
<comment type="cofactor">
    <cofactor evidence="1">
        <name>heme</name>
        <dbReference type="ChEBI" id="CHEBI:30413"/>
    </cofactor>
</comment>
<evidence type="ECO:0000313" key="9">
    <source>
        <dbReference type="Proteomes" id="UP001497453"/>
    </source>
</evidence>
<dbReference type="EMBL" id="OZ037946">
    <property type="protein sequence ID" value="CAL1703342.1"/>
    <property type="molecule type" value="Genomic_DNA"/>
</dbReference>
<keyword evidence="7" id="KW-0732">Signal</keyword>
<evidence type="ECO:0008006" key="10">
    <source>
        <dbReference type="Google" id="ProtNLM"/>
    </source>
</evidence>
<dbReference type="Gene3D" id="1.10.630.10">
    <property type="entry name" value="Cytochrome P450"/>
    <property type="match status" value="1"/>
</dbReference>
<proteinExistence type="inferred from homology"/>
<accession>A0ABP1D8D6</accession>
<dbReference type="PANTHER" id="PTHR46206:SF1">
    <property type="entry name" value="P450, PUTATIVE (EUROFUNG)-RELATED"/>
    <property type="match status" value="1"/>
</dbReference>
<evidence type="ECO:0000256" key="7">
    <source>
        <dbReference type="SAM" id="SignalP"/>
    </source>
</evidence>
<evidence type="ECO:0000256" key="6">
    <source>
        <dbReference type="ARBA" id="ARBA00023033"/>
    </source>
</evidence>
<evidence type="ECO:0000256" key="1">
    <source>
        <dbReference type="ARBA" id="ARBA00001971"/>
    </source>
</evidence>